<proteinExistence type="predicted"/>
<dbReference type="RefSeq" id="WP_271277414.1">
    <property type="nucleotide sequence ID" value="NZ_BAABFD010000001.1"/>
</dbReference>
<dbReference type="EMBL" id="JAPNUD010000056">
    <property type="protein sequence ID" value="MDA0643017.1"/>
    <property type="molecule type" value="Genomic_DNA"/>
</dbReference>
<comment type="caution">
    <text evidence="1">The sequence shown here is derived from an EMBL/GenBank/DDBJ whole genome shotgun (WGS) entry which is preliminary data.</text>
</comment>
<keyword evidence="2" id="KW-1185">Reference proteome</keyword>
<accession>A0ABT4T0K5</accession>
<reference evidence="1 2" key="1">
    <citation type="submission" date="2022-11" db="EMBL/GenBank/DDBJ databases">
        <title>Nonomuraea corallina sp. nov., a new species of the genus Nonomuraea isolated from sea side sediment in Thai sea.</title>
        <authorList>
            <person name="Ngamcharungchit C."/>
            <person name="Matsumoto A."/>
            <person name="Suriyachadkun C."/>
            <person name="Panbangred W."/>
            <person name="Inahashi Y."/>
            <person name="Intra B."/>
        </authorList>
    </citation>
    <scope>NUCLEOTIDE SEQUENCE [LARGE SCALE GENOMIC DNA]</scope>
    <source>
        <strain evidence="1 2">DSM 43553</strain>
    </source>
</reference>
<evidence type="ECO:0000313" key="1">
    <source>
        <dbReference type="EMBL" id="MDA0643017.1"/>
    </source>
</evidence>
<name>A0ABT4T0K5_9ACTN</name>
<dbReference type="SUPFAM" id="SSF52833">
    <property type="entry name" value="Thioredoxin-like"/>
    <property type="match status" value="1"/>
</dbReference>
<dbReference type="Proteomes" id="UP001212498">
    <property type="component" value="Unassembled WGS sequence"/>
</dbReference>
<evidence type="ECO:0008006" key="3">
    <source>
        <dbReference type="Google" id="ProtNLM"/>
    </source>
</evidence>
<evidence type="ECO:0000313" key="2">
    <source>
        <dbReference type="Proteomes" id="UP001212498"/>
    </source>
</evidence>
<organism evidence="1 2">
    <name type="scientific">Nonomuraea ferruginea</name>
    <dbReference type="NCBI Taxonomy" id="46174"/>
    <lineage>
        <taxon>Bacteria</taxon>
        <taxon>Bacillati</taxon>
        <taxon>Actinomycetota</taxon>
        <taxon>Actinomycetes</taxon>
        <taxon>Streptosporangiales</taxon>
        <taxon>Streptosporangiaceae</taxon>
        <taxon>Nonomuraea</taxon>
    </lineage>
</organism>
<protein>
    <recommendedName>
        <fullName evidence="3">Thioredoxin domain-containing protein</fullName>
    </recommendedName>
</protein>
<dbReference type="Gene3D" id="3.40.30.10">
    <property type="entry name" value="Glutaredoxin"/>
    <property type="match status" value="1"/>
</dbReference>
<sequence length="195" mass="19499">MITALMVTLLVLLSLAVVILFAMLGELNARISESSAGGGTRRPESVQPLPDAKLGATVIEFPDGLARPPGVLLVLSTTCGACQELAPEARGFFASSGVDLVGVVVSCASAASGREFVAQYGLADLPGYVDVSGQFSMSALGVGMSPAAVALSPDGVVRSAVVFSSFNALSSWIASLDDPSGAAGGVSVAPGKDLV</sequence>
<gene>
    <name evidence="1" type="ORF">OUY24_20505</name>
</gene>
<dbReference type="InterPro" id="IPR036249">
    <property type="entry name" value="Thioredoxin-like_sf"/>
</dbReference>